<gene>
    <name evidence="2" type="ORF">M431DRAFT_279962</name>
</gene>
<protein>
    <submittedName>
        <fullName evidence="2">Uncharacterized protein</fullName>
    </submittedName>
</protein>
<proteinExistence type="predicted"/>
<dbReference type="GeneID" id="36622570"/>
<dbReference type="RefSeq" id="XP_024778215.1">
    <property type="nucleotide sequence ID" value="XM_024914005.1"/>
</dbReference>
<evidence type="ECO:0000313" key="2">
    <source>
        <dbReference type="EMBL" id="PTB58538.1"/>
    </source>
</evidence>
<sequence length="131" mass="14328">MTSSALYRMSGPHTRKSIRLPYLCSVSGLRITRPSPRLGVSKPGTIDIVNQTANPTPQLALFVSFCLLTLSSRHVPSKRMPPPSGPWSMPKQKPSLPCSIDRQSHAVTCNHNTSTAQRGIGIVEHNILFVI</sequence>
<evidence type="ECO:0000313" key="3">
    <source>
        <dbReference type="Proteomes" id="UP000241690"/>
    </source>
</evidence>
<evidence type="ECO:0000256" key="1">
    <source>
        <dbReference type="SAM" id="MobiDB-lite"/>
    </source>
</evidence>
<reference evidence="2 3" key="1">
    <citation type="submission" date="2016-07" db="EMBL/GenBank/DDBJ databases">
        <title>Multiple horizontal gene transfer events from other fungi enriched the ability of initially mycotrophic Trichoderma (Ascomycota) to feed on dead plant biomass.</title>
        <authorList>
            <consortium name="DOE Joint Genome Institute"/>
            <person name="Aerts A."/>
            <person name="Atanasova L."/>
            <person name="Chenthamara K."/>
            <person name="Zhang J."/>
            <person name="Grujic M."/>
            <person name="Henrissat B."/>
            <person name="Kuo A."/>
            <person name="Salamov A."/>
            <person name="Lipzen A."/>
            <person name="Labutti K."/>
            <person name="Barry K."/>
            <person name="Miao Y."/>
            <person name="Rahimi M.J."/>
            <person name="Shen Q."/>
            <person name="Grigoriev I.V."/>
            <person name="Kubicek C.P."/>
            <person name="Druzhinina I.S."/>
        </authorList>
    </citation>
    <scope>NUCLEOTIDE SEQUENCE [LARGE SCALE GENOMIC DNA]</scope>
    <source>
        <strain evidence="2 3">CBS 226.95</strain>
    </source>
</reference>
<dbReference type="Proteomes" id="UP000241690">
    <property type="component" value="Unassembled WGS sequence"/>
</dbReference>
<dbReference type="EMBL" id="KZ679676">
    <property type="protein sequence ID" value="PTB58538.1"/>
    <property type="molecule type" value="Genomic_DNA"/>
</dbReference>
<name>A0A2T4ANP6_TRIHA</name>
<keyword evidence="3" id="KW-1185">Reference proteome</keyword>
<feature type="region of interest" description="Disordered" evidence="1">
    <location>
        <begin position="75"/>
        <end position="95"/>
    </location>
</feature>
<accession>A0A2T4ANP6</accession>
<organism evidence="2 3">
    <name type="scientific">Trichoderma harzianum CBS 226.95</name>
    <dbReference type="NCBI Taxonomy" id="983964"/>
    <lineage>
        <taxon>Eukaryota</taxon>
        <taxon>Fungi</taxon>
        <taxon>Dikarya</taxon>
        <taxon>Ascomycota</taxon>
        <taxon>Pezizomycotina</taxon>
        <taxon>Sordariomycetes</taxon>
        <taxon>Hypocreomycetidae</taxon>
        <taxon>Hypocreales</taxon>
        <taxon>Hypocreaceae</taxon>
        <taxon>Trichoderma</taxon>
    </lineage>
</organism>
<dbReference type="AlphaFoldDB" id="A0A2T4ANP6"/>